<accession>A0A508X658</accession>
<dbReference type="Proteomes" id="UP000507954">
    <property type="component" value="Unassembled WGS sequence"/>
</dbReference>
<organism evidence="1 2">
    <name type="scientific">Sinorhizobium medicae</name>
    <dbReference type="NCBI Taxonomy" id="110321"/>
    <lineage>
        <taxon>Bacteria</taxon>
        <taxon>Pseudomonadati</taxon>
        <taxon>Pseudomonadota</taxon>
        <taxon>Alphaproteobacteria</taxon>
        <taxon>Hyphomicrobiales</taxon>
        <taxon>Rhizobiaceae</taxon>
        <taxon>Sinorhizobium/Ensifer group</taxon>
        <taxon>Sinorhizobium</taxon>
    </lineage>
</organism>
<evidence type="ECO:0000313" key="2">
    <source>
        <dbReference type="Proteomes" id="UP000507954"/>
    </source>
</evidence>
<evidence type="ECO:0000313" key="1">
    <source>
        <dbReference type="EMBL" id="VTZ65040.1"/>
    </source>
</evidence>
<dbReference type="EMBL" id="CABFNB010000149">
    <property type="protein sequence ID" value="VTZ65040.1"/>
    <property type="molecule type" value="Genomic_DNA"/>
</dbReference>
<name>A0A508X658_9HYPH</name>
<proteinExistence type="predicted"/>
<dbReference type="AlphaFoldDB" id="A0A508X658"/>
<protein>
    <submittedName>
        <fullName evidence="1">Uncharacterized protein</fullName>
    </submittedName>
</protein>
<reference evidence="1 2" key="1">
    <citation type="submission" date="2019-06" db="EMBL/GenBank/DDBJ databases">
        <authorList>
            <person name="Le Quere A."/>
            <person name="Colella S."/>
        </authorList>
    </citation>
    <scope>NUCLEOTIDE SEQUENCE [LARGE SCALE GENOMIC DNA]</scope>
    <source>
        <strain evidence="1">EmedicaeMD41</strain>
    </source>
</reference>
<gene>
    <name evidence="1" type="ORF">EMEDMD4_790064</name>
</gene>
<sequence>MRRRELYLSEWTLIRGLAIRTRIGKERGDARSWSWGVQRRVWNYAKLVAKRNRL</sequence>